<dbReference type="CDD" id="cd05917">
    <property type="entry name" value="FACL_like_2"/>
    <property type="match status" value="1"/>
</dbReference>
<comment type="caution">
    <text evidence="5">The sequence shown here is derived from an EMBL/GenBank/DDBJ whole genome shotgun (WGS) entry which is preliminary data.</text>
</comment>
<feature type="domain" description="AMP-dependent synthetase/ligase" evidence="3">
    <location>
        <begin position="24"/>
        <end position="414"/>
    </location>
</feature>
<dbReference type="PANTHER" id="PTHR43201:SF5">
    <property type="entry name" value="MEDIUM-CHAIN ACYL-COA LIGASE ACSF2, MITOCHONDRIAL"/>
    <property type="match status" value="1"/>
</dbReference>
<dbReference type="InterPro" id="IPR042099">
    <property type="entry name" value="ANL_N_sf"/>
</dbReference>
<gene>
    <name evidence="5" type="ORF">HMPREF2130_02680</name>
</gene>
<dbReference type="AlphaFoldDB" id="A0A096ALX7"/>
<dbReference type="InterPro" id="IPR045851">
    <property type="entry name" value="AMP-bd_C_sf"/>
</dbReference>
<dbReference type="InterPro" id="IPR020845">
    <property type="entry name" value="AMP-binding_CS"/>
</dbReference>
<proteinExistence type="inferred from homology"/>
<dbReference type="EMBL" id="JRNI01000011">
    <property type="protein sequence ID" value="KGF31662.1"/>
    <property type="molecule type" value="Genomic_DNA"/>
</dbReference>
<feature type="domain" description="AMP-binding enzyme C-terminal" evidence="4">
    <location>
        <begin position="465"/>
        <end position="540"/>
    </location>
</feature>
<dbReference type="InterPro" id="IPR025110">
    <property type="entry name" value="AMP-bd_C"/>
</dbReference>
<protein>
    <submittedName>
        <fullName evidence="5">AMP-binding protein</fullName>
    </submittedName>
</protein>
<reference evidence="5 6" key="1">
    <citation type="submission" date="2014-07" db="EMBL/GenBank/DDBJ databases">
        <authorList>
            <person name="McCorrison J."/>
            <person name="Sanka R."/>
            <person name="Torralba M."/>
            <person name="Gillis M."/>
            <person name="Haft D.H."/>
            <person name="Methe B."/>
            <person name="Sutton G."/>
            <person name="Nelson K.E."/>
        </authorList>
    </citation>
    <scope>NUCLEOTIDE SEQUENCE [LARGE SCALE GENOMIC DNA]</scope>
    <source>
        <strain evidence="5 6">DNF00040</strain>
    </source>
</reference>
<dbReference type="OrthoDB" id="9766486at2"/>
<comment type="similarity">
    <text evidence="1">Belongs to the ATP-dependent AMP-binding enzyme family.</text>
</comment>
<dbReference type="Pfam" id="PF00501">
    <property type="entry name" value="AMP-binding"/>
    <property type="match status" value="1"/>
</dbReference>
<evidence type="ECO:0000256" key="1">
    <source>
        <dbReference type="ARBA" id="ARBA00006432"/>
    </source>
</evidence>
<evidence type="ECO:0000313" key="5">
    <source>
        <dbReference type="EMBL" id="KGF31662.1"/>
    </source>
</evidence>
<dbReference type="Proteomes" id="UP000029629">
    <property type="component" value="Unassembled WGS sequence"/>
</dbReference>
<accession>A0A096ALX7</accession>
<sequence>MTLLSYVHGAVDTPLLGQTIGQNFDEASTKYADQLALVSRQQGIRYTYQELRDQVDRVACSLRRLGFRRGDRLALWATNSAEWTVIQYATAKAGIILVTLNPSYRRKELEYSLNKVSCAGLVLISSFKDSDYESMVYDVVPELKDAPLGELRSANVPSLRYVIKLEDDPSTGILNYKDLLVEPTAAELETLREVGQELQFDDPINIQFTSGTTGSPKGTTLTHHNILNNGYFIGEKIKLSPADRVSIAVPLFHCFGMVIGNLACVTHGAAMVYHGPVFNPTDNLKVIEEEKCTAAYGVPTMFIAMLEHPEFKSFDLSSLRTGVMAGSVCPMEVMRRVVDEMNMREVTICYGMTETSPVSIQSDVDDPLDKRVSTVGRIHPHVEVKIIDELGRIVPRGVSGELCTRGYSVMQGYWGEPELTAEVIDKARWMHTGDLAVMDEDGYCNIVGRIKDLVIRGGENLFPREIEEFLYTHPAIQDVQVVGVPDEVYGEELCAWIMLKENASLSEEEVKEFCAGQISRQKIPRYIRFAEEFPMTASGKIQKFKIREIMIEELEAAKA</sequence>
<keyword evidence="2" id="KW-0436">Ligase</keyword>
<keyword evidence="6" id="KW-1185">Reference proteome</keyword>
<dbReference type="FunFam" id="3.30.300.30:FF:000008">
    <property type="entry name" value="2,3-dihydroxybenzoate-AMP ligase"/>
    <property type="match status" value="1"/>
</dbReference>
<dbReference type="Pfam" id="PF13193">
    <property type="entry name" value="AMP-binding_C"/>
    <property type="match status" value="1"/>
</dbReference>
<dbReference type="FunFam" id="3.40.50.12780:FF:000003">
    <property type="entry name" value="Long-chain-fatty-acid--CoA ligase FadD"/>
    <property type="match status" value="1"/>
</dbReference>
<name>A0A096ALX7_9BURK</name>
<dbReference type="Gene3D" id="3.30.300.30">
    <property type="match status" value="1"/>
</dbReference>
<dbReference type="InterPro" id="IPR000873">
    <property type="entry name" value="AMP-dep_synth/lig_dom"/>
</dbReference>
<dbReference type="PROSITE" id="PS00455">
    <property type="entry name" value="AMP_BINDING"/>
    <property type="match status" value="1"/>
</dbReference>
<dbReference type="Gene3D" id="3.40.50.12780">
    <property type="entry name" value="N-terminal domain of ligase-like"/>
    <property type="match status" value="1"/>
</dbReference>
<evidence type="ECO:0000313" key="6">
    <source>
        <dbReference type="Proteomes" id="UP000029629"/>
    </source>
</evidence>
<evidence type="ECO:0000256" key="2">
    <source>
        <dbReference type="ARBA" id="ARBA00022598"/>
    </source>
</evidence>
<organism evidence="5 6">
    <name type="scientific">Oligella urethralis DNF00040</name>
    <dbReference type="NCBI Taxonomy" id="1401065"/>
    <lineage>
        <taxon>Bacteria</taxon>
        <taxon>Pseudomonadati</taxon>
        <taxon>Pseudomonadota</taxon>
        <taxon>Betaproteobacteria</taxon>
        <taxon>Burkholderiales</taxon>
        <taxon>Alcaligenaceae</taxon>
        <taxon>Oligella</taxon>
    </lineage>
</organism>
<dbReference type="GO" id="GO:0031956">
    <property type="term" value="F:medium-chain fatty acid-CoA ligase activity"/>
    <property type="evidence" value="ECO:0007669"/>
    <property type="project" value="TreeGrafter"/>
</dbReference>
<dbReference type="RefSeq" id="WP_036557838.1">
    <property type="nucleotide sequence ID" value="NZ_JRNI01000011.1"/>
</dbReference>
<evidence type="ECO:0000259" key="4">
    <source>
        <dbReference type="Pfam" id="PF13193"/>
    </source>
</evidence>
<dbReference type="GO" id="GO:0006631">
    <property type="term" value="P:fatty acid metabolic process"/>
    <property type="evidence" value="ECO:0007669"/>
    <property type="project" value="TreeGrafter"/>
</dbReference>
<dbReference type="SUPFAM" id="SSF56801">
    <property type="entry name" value="Acetyl-CoA synthetase-like"/>
    <property type="match status" value="1"/>
</dbReference>
<evidence type="ECO:0000259" key="3">
    <source>
        <dbReference type="Pfam" id="PF00501"/>
    </source>
</evidence>
<dbReference type="eggNOG" id="COG0318">
    <property type="taxonomic scope" value="Bacteria"/>
</dbReference>
<dbReference type="NCBIfam" id="NF009233">
    <property type="entry name" value="PRK12583.1"/>
    <property type="match status" value="1"/>
</dbReference>
<dbReference type="PANTHER" id="PTHR43201">
    <property type="entry name" value="ACYL-COA SYNTHETASE"/>
    <property type="match status" value="1"/>
</dbReference>